<dbReference type="InterPro" id="IPR027417">
    <property type="entry name" value="P-loop_NTPase"/>
</dbReference>
<dbReference type="GO" id="GO:0005524">
    <property type="term" value="F:ATP binding"/>
    <property type="evidence" value="ECO:0007669"/>
    <property type="project" value="UniProtKB-KW"/>
</dbReference>
<keyword evidence="2" id="KW-0813">Transport</keyword>
<protein>
    <submittedName>
        <fullName evidence="6">ABC-type antimicrobial peptide transport system, ATPase component</fullName>
    </submittedName>
</protein>
<dbReference type="GO" id="GO:0022857">
    <property type="term" value="F:transmembrane transporter activity"/>
    <property type="evidence" value="ECO:0007669"/>
    <property type="project" value="UniProtKB-ARBA"/>
</dbReference>
<evidence type="ECO:0000256" key="2">
    <source>
        <dbReference type="ARBA" id="ARBA00022448"/>
    </source>
</evidence>
<evidence type="ECO:0000313" key="6">
    <source>
        <dbReference type="EMBL" id="VAX16330.1"/>
    </source>
</evidence>
<dbReference type="GO" id="GO:0016887">
    <property type="term" value="F:ATP hydrolysis activity"/>
    <property type="evidence" value="ECO:0007669"/>
    <property type="project" value="InterPro"/>
</dbReference>
<dbReference type="Pfam" id="PF00005">
    <property type="entry name" value="ABC_tran"/>
    <property type="match status" value="1"/>
</dbReference>
<dbReference type="InterPro" id="IPR017911">
    <property type="entry name" value="MacB-like_ATP-bd"/>
</dbReference>
<organism evidence="6">
    <name type="scientific">hydrothermal vent metagenome</name>
    <dbReference type="NCBI Taxonomy" id="652676"/>
    <lineage>
        <taxon>unclassified sequences</taxon>
        <taxon>metagenomes</taxon>
        <taxon>ecological metagenomes</taxon>
    </lineage>
</organism>
<dbReference type="AlphaFoldDB" id="A0A3B1C0A5"/>
<evidence type="ECO:0000256" key="1">
    <source>
        <dbReference type="ARBA" id="ARBA00005417"/>
    </source>
</evidence>
<evidence type="ECO:0000259" key="5">
    <source>
        <dbReference type="PROSITE" id="PS50893"/>
    </source>
</evidence>
<dbReference type="PROSITE" id="PS50893">
    <property type="entry name" value="ABC_TRANSPORTER_2"/>
    <property type="match status" value="1"/>
</dbReference>
<dbReference type="EMBL" id="UOGC01000025">
    <property type="protein sequence ID" value="VAX16330.1"/>
    <property type="molecule type" value="Genomic_DNA"/>
</dbReference>
<feature type="domain" description="ABC transporter" evidence="5">
    <location>
        <begin position="2"/>
        <end position="219"/>
    </location>
</feature>
<reference evidence="6" key="1">
    <citation type="submission" date="2018-06" db="EMBL/GenBank/DDBJ databases">
        <authorList>
            <person name="Zhirakovskaya E."/>
        </authorList>
    </citation>
    <scope>NUCLEOTIDE SEQUENCE</scope>
</reference>
<dbReference type="PROSITE" id="PS00211">
    <property type="entry name" value="ABC_TRANSPORTER_1"/>
    <property type="match status" value="1"/>
</dbReference>
<evidence type="ECO:0000256" key="4">
    <source>
        <dbReference type="ARBA" id="ARBA00022840"/>
    </source>
</evidence>
<gene>
    <name evidence="6" type="ORF">MNBD_NITROSPINAE01-1506</name>
</gene>
<dbReference type="InterPro" id="IPR017871">
    <property type="entry name" value="ABC_transporter-like_CS"/>
</dbReference>
<dbReference type="SMART" id="SM00382">
    <property type="entry name" value="AAA"/>
    <property type="match status" value="1"/>
</dbReference>
<keyword evidence="4" id="KW-0067">ATP-binding</keyword>
<sequence>MIRAKGLRKVYSMNGSEVVALGSIDFNIGQGDFTALMGPSGSGKSTLMNILGLLDTPTSGEYFLDEEAVFELTDDDRATIRNRKIGFVFQSHNLLPRNTIIENVCLPLYYRGEKHPEKKAMSALERVGLSHRAKHFPNQVSGGESQRAAIARAIVVEPKLILADEPTGNLDSKTGLKIIDILKELNESGVTLVVVTHDPEIAGHAKNKLRIKDGGLERT</sequence>
<dbReference type="CDD" id="cd03255">
    <property type="entry name" value="ABC_MJ0796_LolCDE_FtsE"/>
    <property type="match status" value="1"/>
</dbReference>
<accession>A0A3B1C0A5</accession>
<name>A0A3B1C0A5_9ZZZZ</name>
<dbReference type="InterPro" id="IPR003593">
    <property type="entry name" value="AAA+_ATPase"/>
</dbReference>
<dbReference type="PANTHER" id="PTHR42798:SF2">
    <property type="entry name" value="ABC TRANSPORTER ATP-BINDING PROTEIN MG467-RELATED"/>
    <property type="match status" value="1"/>
</dbReference>
<dbReference type="InterPro" id="IPR003439">
    <property type="entry name" value="ABC_transporter-like_ATP-bd"/>
</dbReference>
<dbReference type="GO" id="GO:0098796">
    <property type="term" value="C:membrane protein complex"/>
    <property type="evidence" value="ECO:0007669"/>
    <property type="project" value="UniProtKB-ARBA"/>
</dbReference>
<dbReference type="Gene3D" id="3.40.50.300">
    <property type="entry name" value="P-loop containing nucleotide triphosphate hydrolases"/>
    <property type="match status" value="1"/>
</dbReference>
<dbReference type="FunFam" id="3.40.50.300:FF:000032">
    <property type="entry name" value="Export ABC transporter ATP-binding protein"/>
    <property type="match status" value="1"/>
</dbReference>
<dbReference type="SUPFAM" id="SSF52540">
    <property type="entry name" value="P-loop containing nucleoside triphosphate hydrolases"/>
    <property type="match status" value="1"/>
</dbReference>
<keyword evidence="3" id="KW-0547">Nucleotide-binding</keyword>
<evidence type="ECO:0000256" key="3">
    <source>
        <dbReference type="ARBA" id="ARBA00022741"/>
    </source>
</evidence>
<dbReference type="PANTHER" id="PTHR42798">
    <property type="entry name" value="LIPOPROTEIN-RELEASING SYSTEM ATP-BINDING PROTEIN LOLD"/>
    <property type="match status" value="1"/>
</dbReference>
<proteinExistence type="inferred from homology"/>
<comment type="similarity">
    <text evidence="1">Belongs to the ABC transporter superfamily.</text>
</comment>